<organism evidence="2 3">
    <name type="scientific">Bifidobacterium longum subsp. infantis</name>
    <dbReference type="NCBI Taxonomy" id="1682"/>
    <lineage>
        <taxon>Bacteria</taxon>
        <taxon>Bacillati</taxon>
        <taxon>Actinomycetota</taxon>
        <taxon>Actinomycetes</taxon>
        <taxon>Bifidobacteriales</taxon>
        <taxon>Bifidobacteriaceae</taxon>
        <taxon>Bifidobacterium</taxon>
    </lineage>
</organism>
<dbReference type="Proteomes" id="UP000306697">
    <property type="component" value="Unassembled WGS sequence"/>
</dbReference>
<feature type="non-terminal residue" evidence="2">
    <location>
        <position position="1"/>
    </location>
</feature>
<proteinExistence type="predicted"/>
<reference evidence="2 3" key="1">
    <citation type="submission" date="2019-04" db="EMBL/GenBank/DDBJ databases">
        <title>Genome Announcement To Ensure Probiotic Safety of Bifidobacterium longum subsp infantis UBBI-01.</title>
        <authorList>
            <person name="Sulthana A."/>
            <person name="Lakshmi S.G."/>
            <person name="Madempudi R.S."/>
        </authorList>
    </citation>
    <scope>NUCLEOTIDE SEQUENCE [LARGE SCALE GENOMIC DNA]</scope>
    <source>
        <strain evidence="2 3">UBBI-01</strain>
    </source>
</reference>
<comment type="caution">
    <text evidence="2">The sequence shown here is derived from an EMBL/GenBank/DDBJ whole genome shotgun (WGS) entry which is preliminary data.</text>
</comment>
<evidence type="ECO:0000256" key="1">
    <source>
        <dbReference type="SAM" id="MobiDB-lite"/>
    </source>
</evidence>
<feature type="compositionally biased region" description="Gly residues" evidence="1">
    <location>
        <begin position="32"/>
        <end position="43"/>
    </location>
</feature>
<dbReference type="EMBL" id="SSWL01000038">
    <property type="protein sequence ID" value="THJ25690.1"/>
    <property type="molecule type" value="Genomic_DNA"/>
</dbReference>
<sequence>FVSVASGHLTLLAVGQVLQRSLEPAFAEPSPWGGGGGIDGPGDGVDRPGVAFSESRDFSLNSEEKEARPSTYRERRSLVL</sequence>
<evidence type="ECO:0000313" key="3">
    <source>
        <dbReference type="Proteomes" id="UP000306697"/>
    </source>
</evidence>
<protein>
    <submittedName>
        <fullName evidence="2">Uncharacterized protein</fullName>
    </submittedName>
</protein>
<name>A0A4S5B1X9_BIFLI</name>
<feature type="compositionally biased region" description="Basic and acidic residues" evidence="1">
    <location>
        <begin position="54"/>
        <end position="80"/>
    </location>
</feature>
<accession>A0A4S5B1X9</accession>
<feature type="region of interest" description="Disordered" evidence="1">
    <location>
        <begin position="26"/>
        <end position="80"/>
    </location>
</feature>
<gene>
    <name evidence="2" type="ORF">E6L38_12580</name>
</gene>
<evidence type="ECO:0000313" key="2">
    <source>
        <dbReference type="EMBL" id="THJ25690.1"/>
    </source>
</evidence>
<dbReference type="AlphaFoldDB" id="A0A4S5B1X9"/>